<dbReference type="GO" id="GO:0022857">
    <property type="term" value="F:transmembrane transporter activity"/>
    <property type="evidence" value="ECO:0007669"/>
    <property type="project" value="TreeGrafter"/>
</dbReference>
<dbReference type="PROSITE" id="PS50893">
    <property type="entry name" value="ABC_TRANSPORTER_2"/>
    <property type="match status" value="1"/>
</dbReference>
<dbReference type="Proteomes" id="UP000192333">
    <property type="component" value="Chromosome I"/>
</dbReference>
<evidence type="ECO:0000313" key="5">
    <source>
        <dbReference type="Proteomes" id="UP000192333"/>
    </source>
</evidence>
<dbReference type="PANTHER" id="PTHR24220">
    <property type="entry name" value="IMPORT ATP-BINDING PROTEIN"/>
    <property type="match status" value="1"/>
</dbReference>
<dbReference type="OrthoDB" id="1114670at2"/>
<evidence type="ECO:0000256" key="1">
    <source>
        <dbReference type="ARBA" id="ARBA00022741"/>
    </source>
</evidence>
<evidence type="ECO:0000313" key="4">
    <source>
        <dbReference type="EMBL" id="SMD43405.1"/>
    </source>
</evidence>
<reference evidence="5" key="1">
    <citation type="submission" date="2017-04" db="EMBL/GenBank/DDBJ databases">
        <authorList>
            <person name="Varghese N."/>
            <person name="Submissions S."/>
        </authorList>
    </citation>
    <scope>NUCLEOTIDE SEQUENCE [LARGE SCALE GENOMIC DNA]</scope>
    <source>
        <strain evidence="5">DSM 16537</strain>
    </source>
</reference>
<dbReference type="InterPro" id="IPR015854">
    <property type="entry name" value="ABC_transpr_LolD-like"/>
</dbReference>
<keyword evidence="1" id="KW-0547">Nucleotide-binding</keyword>
<dbReference type="InterPro" id="IPR003593">
    <property type="entry name" value="AAA+_ATPase"/>
</dbReference>
<dbReference type="SUPFAM" id="SSF52540">
    <property type="entry name" value="P-loop containing nucleoside triphosphate hydrolases"/>
    <property type="match status" value="1"/>
</dbReference>
<dbReference type="SMART" id="SM00382">
    <property type="entry name" value="AAA"/>
    <property type="match status" value="1"/>
</dbReference>
<organism evidence="4 5">
    <name type="scientific">Aquiflexum balticum DSM 16537</name>
    <dbReference type="NCBI Taxonomy" id="758820"/>
    <lineage>
        <taxon>Bacteria</taxon>
        <taxon>Pseudomonadati</taxon>
        <taxon>Bacteroidota</taxon>
        <taxon>Cytophagia</taxon>
        <taxon>Cytophagales</taxon>
        <taxon>Cyclobacteriaceae</taxon>
        <taxon>Aquiflexum</taxon>
    </lineage>
</organism>
<dbReference type="RefSeq" id="WP_084120190.1">
    <property type="nucleotide sequence ID" value="NZ_LT838813.1"/>
</dbReference>
<dbReference type="GO" id="GO:0005886">
    <property type="term" value="C:plasma membrane"/>
    <property type="evidence" value="ECO:0007669"/>
    <property type="project" value="TreeGrafter"/>
</dbReference>
<dbReference type="Gene3D" id="3.40.50.300">
    <property type="entry name" value="P-loop containing nucleotide triphosphate hydrolases"/>
    <property type="match status" value="1"/>
</dbReference>
<keyword evidence="2 4" id="KW-0067">ATP-binding</keyword>
<dbReference type="GO" id="GO:0016887">
    <property type="term" value="F:ATP hydrolysis activity"/>
    <property type="evidence" value="ECO:0007669"/>
    <property type="project" value="InterPro"/>
</dbReference>
<keyword evidence="5" id="KW-1185">Reference proteome</keyword>
<evidence type="ECO:0000259" key="3">
    <source>
        <dbReference type="PROSITE" id="PS50893"/>
    </source>
</evidence>
<gene>
    <name evidence="4" type="ORF">SAMN00777080_1997</name>
</gene>
<accession>A0A1W2H3A1</accession>
<sequence>MILQANNIDFYYNSDQKFKIPDINLDAGDQLLIIGKSGSGKTTILNILGGLLKPKSGEVKINGTSVYSLSGATLDKFRGKNVGIIFQKPHILSALNVEENLKIANFFAGESNRLIEPLLKELGIYEKRKANVNTLSEGEAQRVSIARALVNNPKVILADEPTASLDDENADNVIKLLQQEAEKYKAVLIIVTHDQRVKDHISNQILIGAKL</sequence>
<evidence type="ECO:0000256" key="2">
    <source>
        <dbReference type="ARBA" id="ARBA00022840"/>
    </source>
</evidence>
<name>A0A1W2H3A1_9BACT</name>
<dbReference type="InterPro" id="IPR027417">
    <property type="entry name" value="P-loop_NTPase"/>
</dbReference>
<protein>
    <submittedName>
        <fullName evidence="4">Putative ABC transport system ATP-binding protein</fullName>
    </submittedName>
</protein>
<dbReference type="InterPro" id="IPR003439">
    <property type="entry name" value="ABC_transporter-like_ATP-bd"/>
</dbReference>
<dbReference type="GO" id="GO:0005524">
    <property type="term" value="F:ATP binding"/>
    <property type="evidence" value="ECO:0007669"/>
    <property type="project" value="UniProtKB-KW"/>
</dbReference>
<dbReference type="AlphaFoldDB" id="A0A1W2H3A1"/>
<proteinExistence type="predicted"/>
<dbReference type="Pfam" id="PF00005">
    <property type="entry name" value="ABC_tran"/>
    <property type="match status" value="1"/>
</dbReference>
<dbReference type="EMBL" id="LT838813">
    <property type="protein sequence ID" value="SMD43405.1"/>
    <property type="molecule type" value="Genomic_DNA"/>
</dbReference>
<feature type="domain" description="ABC transporter" evidence="3">
    <location>
        <begin position="3"/>
        <end position="211"/>
    </location>
</feature>
<dbReference type="STRING" id="758820.SAMN00777080_1997"/>